<gene>
    <name evidence="1" type="ORF">SAMN06265219_11960</name>
</gene>
<dbReference type="OrthoDB" id="9796919at2"/>
<sequence>MSQIFEDSTLGTLTWRPTPWDEKVFGLNTVEILDLNCSTEEKGGKLLQQFQDTQEIGLLYGRFDASDQFLKKVLLADGFFQCETALSVRKNKLATNELPKLVKGRELELQQTFREGDEEHIIEQSGKMYNFSRFHEDPFINRKDADKRMSNWARQLLESDTPVLFHRDKKKNITSYLFYTKEGSEAHMLLGGSLPGYGMYAPFFFGGVLEQFKSLGIKAIKTSLSAANKGILSLYITLGFNVTSTKSDYHKHLIHK</sequence>
<dbReference type="RefSeq" id="WP_142456154.1">
    <property type="nucleotide sequence ID" value="NZ_FXTP01000019.1"/>
</dbReference>
<reference evidence="1 2" key="1">
    <citation type="submission" date="2017-05" db="EMBL/GenBank/DDBJ databases">
        <authorList>
            <person name="Varghese N."/>
            <person name="Submissions S."/>
        </authorList>
    </citation>
    <scope>NUCLEOTIDE SEQUENCE [LARGE SCALE GENOMIC DNA]</scope>
    <source>
        <strain evidence="1 2">DSM 21985</strain>
    </source>
</reference>
<dbReference type="AlphaFoldDB" id="A0A521FI66"/>
<name>A0A521FI66_9BACT</name>
<accession>A0A521FI66</accession>
<evidence type="ECO:0000313" key="2">
    <source>
        <dbReference type="Proteomes" id="UP000317557"/>
    </source>
</evidence>
<dbReference type="Proteomes" id="UP000317557">
    <property type="component" value="Unassembled WGS sequence"/>
</dbReference>
<dbReference type="EMBL" id="FXTP01000019">
    <property type="protein sequence ID" value="SMO95912.1"/>
    <property type="molecule type" value="Genomic_DNA"/>
</dbReference>
<organism evidence="1 2">
    <name type="scientific">Gracilimonas mengyeensis</name>
    <dbReference type="NCBI Taxonomy" id="1302730"/>
    <lineage>
        <taxon>Bacteria</taxon>
        <taxon>Pseudomonadati</taxon>
        <taxon>Balneolota</taxon>
        <taxon>Balneolia</taxon>
        <taxon>Balneolales</taxon>
        <taxon>Balneolaceae</taxon>
        <taxon>Gracilimonas</taxon>
    </lineage>
</organism>
<protein>
    <recommendedName>
        <fullName evidence="3">N-acetyltransferase domain-containing protein</fullName>
    </recommendedName>
</protein>
<evidence type="ECO:0000313" key="1">
    <source>
        <dbReference type="EMBL" id="SMO95912.1"/>
    </source>
</evidence>
<proteinExistence type="predicted"/>
<dbReference type="Gene3D" id="3.40.630.30">
    <property type="match status" value="1"/>
</dbReference>
<keyword evidence="2" id="KW-1185">Reference proteome</keyword>
<evidence type="ECO:0008006" key="3">
    <source>
        <dbReference type="Google" id="ProtNLM"/>
    </source>
</evidence>